<evidence type="ECO:0000256" key="2">
    <source>
        <dbReference type="SAM" id="SignalP"/>
    </source>
</evidence>
<dbReference type="RefSeq" id="WP_115360022.1">
    <property type="nucleotide sequence ID" value="NZ_CP038012.1"/>
</dbReference>
<feature type="domain" description="VanZ-like" evidence="3">
    <location>
        <begin position="9"/>
        <end position="130"/>
    </location>
</feature>
<dbReference type="InterPro" id="IPR006976">
    <property type="entry name" value="VanZ-like"/>
</dbReference>
<feature type="signal peptide" evidence="2">
    <location>
        <begin position="1"/>
        <end position="26"/>
    </location>
</feature>
<evidence type="ECO:0000259" key="3">
    <source>
        <dbReference type="Pfam" id="PF04892"/>
    </source>
</evidence>
<dbReference type="Proteomes" id="UP000254519">
    <property type="component" value="Unassembled WGS sequence"/>
</dbReference>
<sequence length="139" mass="15965">MKSTPYFTLLCAAFILVAALTSDAHAFLYYQKVSFKLNASPIFSDLLITSDIHLNSKFYLTQKLGHISAFGFLYFLLYLWIRKPNKAFVICTLFALSTEIIQLYFGRNGRLYDVGIDMIGVGLAYLVCWWREGRNSYLC</sequence>
<dbReference type="OrthoDB" id="2659829at2"/>
<dbReference type="NCBIfam" id="NF037970">
    <property type="entry name" value="vanZ_1"/>
    <property type="match status" value="1"/>
</dbReference>
<protein>
    <submittedName>
        <fullName evidence="4">Predicted integral membrane protein</fullName>
    </submittedName>
</protein>
<dbReference type="AlphaFoldDB" id="A0A380BE12"/>
<keyword evidence="2" id="KW-0732">Signal</keyword>
<feature type="chain" id="PRO_5039714860" evidence="2">
    <location>
        <begin position="27"/>
        <end position="139"/>
    </location>
</feature>
<keyword evidence="5" id="KW-1185">Reference proteome</keyword>
<reference evidence="4 5" key="1">
    <citation type="submission" date="2018-06" db="EMBL/GenBank/DDBJ databases">
        <authorList>
            <consortium name="Pathogen Informatics"/>
            <person name="Doyle S."/>
        </authorList>
    </citation>
    <scope>NUCLEOTIDE SEQUENCE [LARGE SCALE GENOMIC DNA]</scope>
    <source>
        <strain evidence="5">ATCC 11859 / DSM 33 / NCIB 8841 / NCTC 4822</strain>
    </source>
</reference>
<feature type="transmembrane region" description="Helical" evidence="1">
    <location>
        <begin position="88"/>
        <end position="105"/>
    </location>
</feature>
<feature type="transmembrane region" description="Helical" evidence="1">
    <location>
        <begin position="111"/>
        <end position="130"/>
    </location>
</feature>
<keyword evidence="1" id="KW-0812">Transmembrane</keyword>
<evidence type="ECO:0000256" key="1">
    <source>
        <dbReference type="SAM" id="Phobius"/>
    </source>
</evidence>
<dbReference type="EMBL" id="UGYZ01000002">
    <property type="protein sequence ID" value="SUI99270.1"/>
    <property type="molecule type" value="Genomic_DNA"/>
</dbReference>
<keyword evidence="1" id="KW-1133">Transmembrane helix</keyword>
<gene>
    <name evidence="4" type="ORF">NCTC4822_00539</name>
</gene>
<proteinExistence type="predicted"/>
<accession>A0A380BE12</accession>
<evidence type="ECO:0000313" key="5">
    <source>
        <dbReference type="Proteomes" id="UP000254519"/>
    </source>
</evidence>
<organism evidence="4 5">
    <name type="scientific">Sporosarcina pasteurii</name>
    <name type="common">Bacillus pasteurii</name>
    <dbReference type="NCBI Taxonomy" id="1474"/>
    <lineage>
        <taxon>Bacteria</taxon>
        <taxon>Bacillati</taxon>
        <taxon>Bacillota</taxon>
        <taxon>Bacilli</taxon>
        <taxon>Bacillales</taxon>
        <taxon>Caryophanaceae</taxon>
        <taxon>Sporosarcina</taxon>
    </lineage>
</organism>
<feature type="transmembrane region" description="Helical" evidence="1">
    <location>
        <begin position="64"/>
        <end position="81"/>
    </location>
</feature>
<evidence type="ECO:0000313" key="4">
    <source>
        <dbReference type="EMBL" id="SUI99270.1"/>
    </source>
</evidence>
<name>A0A380BE12_SPOPA</name>
<dbReference type="Pfam" id="PF04892">
    <property type="entry name" value="VanZ"/>
    <property type="match status" value="1"/>
</dbReference>
<keyword evidence="1" id="KW-0472">Membrane</keyword>